<evidence type="ECO:0000256" key="19">
    <source>
        <dbReference type="SAM" id="Phobius"/>
    </source>
</evidence>
<keyword evidence="5 20" id="KW-0808">Transferase</keyword>
<dbReference type="AlphaFoldDB" id="A0A1Y6JYH4"/>
<keyword evidence="3" id="KW-1003">Cell membrane</keyword>
<keyword evidence="11" id="KW-0443">Lipid metabolism</keyword>
<feature type="binding site" evidence="16">
    <location>
        <position position="78"/>
    </location>
    <ligand>
        <name>substrate</name>
    </ligand>
</feature>
<dbReference type="GO" id="GO:0005524">
    <property type="term" value="F:ATP binding"/>
    <property type="evidence" value="ECO:0007669"/>
    <property type="project" value="UniProtKB-KW"/>
</dbReference>
<keyword evidence="14" id="KW-1208">Phospholipid metabolism</keyword>
<keyword evidence="6 19" id="KW-0812">Transmembrane</keyword>
<dbReference type="EC" id="2.7.1.107" evidence="20"/>
<feature type="transmembrane region" description="Helical" evidence="19">
    <location>
        <begin position="44"/>
        <end position="61"/>
    </location>
</feature>
<dbReference type="RefSeq" id="WP_057803822.1">
    <property type="nucleotide sequence ID" value="NZ_JBPWQU010000056.1"/>
</dbReference>
<dbReference type="InterPro" id="IPR033717">
    <property type="entry name" value="UDPK"/>
</dbReference>
<evidence type="ECO:0000256" key="11">
    <source>
        <dbReference type="ARBA" id="ARBA00023098"/>
    </source>
</evidence>
<feature type="active site" description="Proton acceptor" evidence="15">
    <location>
        <position position="78"/>
    </location>
</feature>
<dbReference type="GO" id="GO:0004143">
    <property type="term" value="F:ATP-dependent diacylglycerol kinase activity"/>
    <property type="evidence" value="ECO:0007669"/>
    <property type="project" value="UniProtKB-EC"/>
</dbReference>
<evidence type="ECO:0000256" key="16">
    <source>
        <dbReference type="PIRSR" id="PIRSR600829-2"/>
    </source>
</evidence>
<feature type="transmembrane region" description="Helical" evidence="19">
    <location>
        <begin position="67"/>
        <end position="93"/>
    </location>
</feature>
<feature type="binding site" evidence="17">
    <location>
        <position position="85"/>
    </location>
    <ligand>
        <name>ATP</name>
        <dbReference type="ChEBI" id="CHEBI:30616"/>
    </ligand>
</feature>
<evidence type="ECO:0000256" key="15">
    <source>
        <dbReference type="PIRSR" id="PIRSR600829-1"/>
    </source>
</evidence>
<dbReference type="InterPro" id="IPR036945">
    <property type="entry name" value="DAGK_sf"/>
</dbReference>
<dbReference type="GO" id="GO:0008654">
    <property type="term" value="P:phospholipid biosynthetic process"/>
    <property type="evidence" value="ECO:0007669"/>
    <property type="project" value="UniProtKB-KW"/>
</dbReference>
<dbReference type="InterPro" id="IPR000829">
    <property type="entry name" value="DAGK"/>
</dbReference>
<keyword evidence="18" id="KW-0479">Metal-binding</keyword>
<dbReference type="CDD" id="cd14265">
    <property type="entry name" value="UDPK_IM_like"/>
    <property type="match status" value="1"/>
</dbReference>
<evidence type="ECO:0000256" key="13">
    <source>
        <dbReference type="ARBA" id="ARBA00023209"/>
    </source>
</evidence>
<keyword evidence="7 17" id="KW-0547">Nucleotide-binding</keyword>
<keyword evidence="8 20" id="KW-0418">Kinase</keyword>
<evidence type="ECO:0000256" key="17">
    <source>
        <dbReference type="PIRSR" id="PIRSR600829-3"/>
    </source>
</evidence>
<dbReference type="PANTHER" id="PTHR34299:SF1">
    <property type="entry name" value="DIACYLGLYCEROL KINASE"/>
    <property type="match status" value="1"/>
</dbReference>
<keyword evidence="10 19" id="KW-1133">Transmembrane helix</keyword>
<evidence type="ECO:0000256" key="5">
    <source>
        <dbReference type="ARBA" id="ARBA00022679"/>
    </source>
</evidence>
<evidence type="ECO:0000313" key="20">
    <source>
        <dbReference type="EMBL" id="SMS14181.1"/>
    </source>
</evidence>
<sequence>MPMASSDKPTRQTGKNRAFRQSLGHAVDGLKALYRYERNFRKHLLVGSLAIVAGIILRLTLNEWLWLTLAIFLVLIAETLNTIVEAVVDLVVGQTYHDLAKRAKDVAAGGVLLAALFAVVVGCLVMLPALSRWF</sequence>
<keyword evidence="12 19" id="KW-0472">Membrane</keyword>
<evidence type="ECO:0000256" key="8">
    <source>
        <dbReference type="ARBA" id="ARBA00022777"/>
    </source>
</evidence>
<comment type="subcellular location">
    <subcellularLocation>
        <location evidence="1">Cell membrane</location>
        <topology evidence="1">Multi-pass membrane protein</topology>
    </subcellularLocation>
</comment>
<evidence type="ECO:0000256" key="18">
    <source>
        <dbReference type="PIRSR" id="PIRSR600829-4"/>
    </source>
</evidence>
<dbReference type="Proteomes" id="UP000195412">
    <property type="component" value="Chromosome I"/>
</dbReference>
<protein>
    <submittedName>
        <fullName evidence="20">Diacylglycerol kinase</fullName>
        <ecNumber evidence="20">2.7.1.107</ecNumber>
    </submittedName>
</protein>
<accession>A0A1Y6JYH4</accession>
<dbReference type="Gene3D" id="1.10.287.3610">
    <property type="match status" value="1"/>
</dbReference>
<dbReference type="GO" id="GO:0005886">
    <property type="term" value="C:plasma membrane"/>
    <property type="evidence" value="ECO:0007669"/>
    <property type="project" value="UniProtKB-SubCell"/>
</dbReference>
<feature type="binding site" evidence="18">
    <location>
        <position position="37"/>
    </location>
    <ligand>
        <name>a divalent metal cation</name>
        <dbReference type="ChEBI" id="CHEBI:60240"/>
    </ligand>
</feature>
<evidence type="ECO:0000256" key="2">
    <source>
        <dbReference type="ARBA" id="ARBA00005967"/>
    </source>
</evidence>
<keyword evidence="18" id="KW-0460">Magnesium</keyword>
<organism evidence="20 21">
    <name type="scientific">Levilactobacillus zymae</name>
    <dbReference type="NCBI Taxonomy" id="267363"/>
    <lineage>
        <taxon>Bacteria</taxon>
        <taxon>Bacillati</taxon>
        <taxon>Bacillota</taxon>
        <taxon>Bacilli</taxon>
        <taxon>Lactobacillales</taxon>
        <taxon>Lactobacillaceae</taxon>
        <taxon>Levilactobacillus</taxon>
    </lineage>
</organism>
<feature type="binding site" evidence="16">
    <location>
        <position position="17"/>
    </location>
    <ligand>
        <name>substrate</name>
    </ligand>
</feature>
<evidence type="ECO:0000313" key="21">
    <source>
        <dbReference type="Proteomes" id="UP000195412"/>
    </source>
</evidence>
<feature type="binding site" evidence="17">
    <location>
        <position position="17"/>
    </location>
    <ligand>
        <name>ATP</name>
        <dbReference type="ChEBI" id="CHEBI:30616"/>
    </ligand>
</feature>
<comment type="similarity">
    <text evidence="2">Belongs to the bacterial diacylglycerol kinase family.</text>
</comment>
<comment type="cofactor">
    <cofactor evidence="18">
        <name>Mg(2+)</name>
        <dbReference type="ChEBI" id="CHEBI:18420"/>
    </cofactor>
    <text evidence="18">Mn(2+), Zn(2+), Cd(2+) and Co(2+) support activity to lesser extents.</text>
</comment>
<evidence type="ECO:0000256" key="14">
    <source>
        <dbReference type="ARBA" id="ARBA00023264"/>
    </source>
</evidence>
<dbReference type="KEGG" id="lzy:LZ3411_1131"/>
<keyword evidence="13" id="KW-0594">Phospholipid biosynthesis</keyword>
<evidence type="ECO:0000256" key="10">
    <source>
        <dbReference type="ARBA" id="ARBA00022989"/>
    </source>
</evidence>
<evidence type="ECO:0000256" key="3">
    <source>
        <dbReference type="ARBA" id="ARBA00022475"/>
    </source>
</evidence>
<feature type="transmembrane region" description="Helical" evidence="19">
    <location>
        <begin position="105"/>
        <end position="130"/>
    </location>
</feature>
<name>A0A1Y6JYH4_9LACO</name>
<feature type="binding site" evidence="18">
    <location>
        <position position="85"/>
    </location>
    <ligand>
        <name>a divalent metal cation</name>
        <dbReference type="ChEBI" id="CHEBI:60240"/>
    </ligand>
</feature>
<gene>
    <name evidence="20" type="ORF">LZ3411_1131</name>
</gene>
<evidence type="ECO:0000256" key="1">
    <source>
        <dbReference type="ARBA" id="ARBA00004651"/>
    </source>
</evidence>
<evidence type="ECO:0000256" key="4">
    <source>
        <dbReference type="ARBA" id="ARBA00022516"/>
    </source>
</evidence>
<evidence type="ECO:0000256" key="12">
    <source>
        <dbReference type="ARBA" id="ARBA00023136"/>
    </source>
</evidence>
<dbReference type="PANTHER" id="PTHR34299">
    <property type="entry name" value="DIACYLGLYCEROL KINASE"/>
    <property type="match status" value="1"/>
</dbReference>
<keyword evidence="4" id="KW-0444">Lipid biosynthesis</keyword>
<keyword evidence="9 17" id="KW-0067">ATP-binding</keyword>
<evidence type="ECO:0000256" key="6">
    <source>
        <dbReference type="ARBA" id="ARBA00022692"/>
    </source>
</evidence>
<evidence type="ECO:0000256" key="7">
    <source>
        <dbReference type="ARBA" id="ARBA00022741"/>
    </source>
</evidence>
<dbReference type="EMBL" id="LT854705">
    <property type="protein sequence ID" value="SMS14181.1"/>
    <property type="molecule type" value="Genomic_DNA"/>
</dbReference>
<evidence type="ECO:0000256" key="9">
    <source>
        <dbReference type="ARBA" id="ARBA00022840"/>
    </source>
</evidence>
<dbReference type="GO" id="GO:0046872">
    <property type="term" value="F:metal ion binding"/>
    <property type="evidence" value="ECO:0007669"/>
    <property type="project" value="UniProtKB-KW"/>
</dbReference>
<reference evidence="21" key="1">
    <citation type="submission" date="2017-05" db="EMBL/GenBank/DDBJ databases">
        <authorList>
            <person name="Papadimitriou K."/>
        </authorList>
    </citation>
    <scope>NUCLEOTIDE SEQUENCE [LARGE SCALE GENOMIC DNA]</scope>
    <source>
        <strain evidence="21">ACA-DC 3411</strain>
    </source>
</reference>
<feature type="binding site" evidence="17">
    <location>
        <position position="37"/>
    </location>
    <ligand>
        <name>ATP</name>
        <dbReference type="ChEBI" id="CHEBI:30616"/>
    </ligand>
</feature>
<feature type="binding site" evidence="17">
    <location>
        <begin position="104"/>
        <end position="105"/>
    </location>
    <ligand>
        <name>ATP</name>
        <dbReference type="ChEBI" id="CHEBI:30616"/>
    </ligand>
</feature>
<dbReference type="Pfam" id="PF01219">
    <property type="entry name" value="DAGK_prokar"/>
    <property type="match status" value="1"/>
</dbReference>
<proteinExistence type="inferred from homology"/>